<evidence type="ECO:0000256" key="2">
    <source>
        <dbReference type="SAM" id="SignalP"/>
    </source>
</evidence>
<dbReference type="Proteomes" id="UP001139461">
    <property type="component" value="Unassembled WGS sequence"/>
</dbReference>
<accession>A0A9X1QY57</accession>
<dbReference type="EMBL" id="JAIRBA010000028">
    <property type="protein sequence ID" value="MCG2419934.1"/>
    <property type="molecule type" value="Genomic_DNA"/>
</dbReference>
<sequence length="1087" mass="122887">MVSKYNNLSLLLLIAFLVFFQNSFGQDTDLSGTKLIDSYLLNNQIKEADAALQTQIISFTQANQIDSLAQYTVYVGKVALLKSNPKDAAKKADVFFKNLKTQGASKRAQHTALYGLSQLYEELGNITESFKAAEESLNIIRAVPDATHNEIGEAYYALTYSYYISGKFLDANEQAKKALAELKNSETKNYKKIADVNNFFGIMMWRSQKLDSAQYFFENAIKTLQKIQGDSVYKVYSSSGIKLNMALVMEARGNISESIHTLERLIQDCNFVLKKSKDVRVVSRSKRLKWTGISNLGSLYTNIGHVNRAYKLMAYIYNNRDQLYLPGDPEIPRALILLAQSQMALKETDSAINSFEKVLAMYEADSSPDVYWRAIATANLASCYGLKGEIEKAEKSYNDAEKLYKSALGENLDDTYLNFAQNKSLFLAKNGKSEAAVTTSLNAFHYLKKNGGENNSDLIAHMLNLSEVFYTIGDYSKAAEWSEKGIDFIDAHTQNKSTTLDALKLTYRKPLLILAKSKAYYAQNTSKDSIFLKSLLKNMDDAFKILGKQKALISKDDNVNVLYSNFLGLYGFTKQLYYDLYTQTENKIYLTKLIETHENSVYYTIRSKLMLQDEINFADVPQAVIKRESELKKEAVNRSALSEDSTSSFQNYLEASTIYNSFLDSLKTAFPKYYKMKYATLDASLKDLQKYIPANTTVIRYLFIDNNLYGIVLDNKNRSILPLKFDSVKNHIKKLSDPKVTLEDESTLLYELYQQLWEPLSSRINNKKVIIIPDGALFNLSFETLTPSKIKSYKELVTNSLLAKHSISYNFSLLLLNEDKKPKMFAENFVAFAPGFTKKMKSEYRIAITDSVTSDVAYLTLLSQPSSVELAENYSKIFDGISFLNENSTKQIFEANAGEHKIIHIGTHAESNNVSPEFSRLIFAKKNSRNEDYDENSLYTFEIYNTNLSSNLAILTACETGKPTYQPGEGMISLAHAFNYAGSESILTSLWQIDEESSVKIIQNFYDNLAVGMTKDEALRQAKLNYIATAKGRTVSPQYWAGMVLIGKTAPIQLQHGFNPIWWWVFGLLAIGILIIFLLIRKKSSKA</sequence>
<feature type="signal peptide" evidence="2">
    <location>
        <begin position="1"/>
        <end position="25"/>
    </location>
</feature>
<keyword evidence="1" id="KW-0472">Membrane</keyword>
<evidence type="ECO:0000259" key="3">
    <source>
        <dbReference type="Pfam" id="PF12770"/>
    </source>
</evidence>
<organism evidence="4 5">
    <name type="scientific">Aequorivita vitellina</name>
    <dbReference type="NCBI Taxonomy" id="2874475"/>
    <lineage>
        <taxon>Bacteria</taxon>
        <taxon>Pseudomonadati</taxon>
        <taxon>Bacteroidota</taxon>
        <taxon>Flavobacteriia</taxon>
        <taxon>Flavobacteriales</taxon>
        <taxon>Flavobacteriaceae</taxon>
        <taxon>Aequorivita</taxon>
    </lineage>
</organism>
<protein>
    <submittedName>
        <fullName evidence="4">CHAT domain-containing protein</fullName>
    </submittedName>
</protein>
<dbReference type="RefSeq" id="WP_237603719.1">
    <property type="nucleotide sequence ID" value="NZ_JAIRBA010000028.1"/>
</dbReference>
<dbReference type="SUPFAM" id="SSF48452">
    <property type="entry name" value="TPR-like"/>
    <property type="match status" value="3"/>
</dbReference>
<dbReference type="AlphaFoldDB" id="A0A9X1QY57"/>
<dbReference type="PANTHER" id="PTHR10098">
    <property type="entry name" value="RAPSYN-RELATED"/>
    <property type="match status" value="1"/>
</dbReference>
<dbReference type="SMART" id="SM00028">
    <property type="entry name" value="TPR"/>
    <property type="match status" value="4"/>
</dbReference>
<keyword evidence="1" id="KW-0812">Transmembrane</keyword>
<gene>
    <name evidence="4" type="ORF">K8089_12960</name>
</gene>
<dbReference type="Pfam" id="PF13424">
    <property type="entry name" value="TPR_12"/>
    <property type="match status" value="2"/>
</dbReference>
<dbReference type="InterPro" id="IPR011990">
    <property type="entry name" value="TPR-like_helical_dom_sf"/>
</dbReference>
<evidence type="ECO:0000256" key="1">
    <source>
        <dbReference type="SAM" id="Phobius"/>
    </source>
</evidence>
<keyword evidence="2" id="KW-0732">Signal</keyword>
<feature type="transmembrane region" description="Helical" evidence="1">
    <location>
        <begin position="1061"/>
        <end position="1080"/>
    </location>
</feature>
<proteinExistence type="predicted"/>
<feature type="domain" description="CHAT" evidence="3">
    <location>
        <begin position="749"/>
        <end position="1048"/>
    </location>
</feature>
<name>A0A9X1QY57_9FLAO</name>
<keyword evidence="5" id="KW-1185">Reference proteome</keyword>
<dbReference type="Gene3D" id="1.25.40.10">
    <property type="entry name" value="Tetratricopeptide repeat domain"/>
    <property type="match status" value="2"/>
</dbReference>
<comment type="caution">
    <text evidence="4">The sequence shown here is derived from an EMBL/GenBank/DDBJ whole genome shotgun (WGS) entry which is preliminary data.</text>
</comment>
<evidence type="ECO:0000313" key="5">
    <source>
        <dbReference type="Proteomes" id="UP001139461"/>
    </source>
</evidence>
<feature type="chain" id="PRO_5040979352" evidence="2">
    <location>
        <begin position="26"/>
        <end position="1087"/>
    </location>
</feature>
<evidence type="ECO:0000313" key="4">
    <source>
        <dbReference type="EMBL" id="MCG2419934.1"/>
    </source>
</evidence>
<dbReference type="Pfam" id="PF12770">
    <property type="entry name" value="CHAT"/>
    <property type="match status" value="1"/>
</dbReference>
<keyword evidence="1" id="KW-1133">Transmembrane helix</keyword>
<dbReference type="InterPro" id="IPR024983">
    <property type="entry name" value="CHAT_dom"/>
</dbReference>
<dbReference type="InterPro" id="IPR019734">
    <property type="entry name" value="TPR_rpt"/>
</dbReference>
<reference evidence="4" key="1">
    <citation type="submission" date="2021-09" db="EMBL/GenBank/DDBJ databases">
        <title>Genome of Aequorivita sp. strain F47161.</title>
        <authorList>
            <person name="Wang Y."/>
        </authorList>
    </citation>
    <scope>NUCLEOTIDE SEQUENCE</scope>
    <source>
        <strain evidence="4">F47161</strain>
    </source>
</reference>